<dbReference type="InterPro" id="IPR036259">
    <property type="entry name" value="MFS_trans_sf"/>
</dbReference>
<accession>A0ABV5PLE0</accession>
<keyword evidence="4 7" id="KW-1133">Transmembrane helix</keyword>
<dbReference type="PANTHER" id="PTHR23513:SF11">
    <property type="entry name" value="STAPHYLOFERRIN A TRANSPORTER"/>
    <property type="match status" value="1"/>
</dbReference>
<dbReference type="RefSeq" id="WP_345218332.1">
    <property type="nucleotide sequence ID" value="NZ_BAAAXE010000001.1"/>
</dbReference>
<organism evidence="8 9">
    <name type="scientific">Streptomyces cremeus</name>
    <dbReference type="NCBI Taxonomy" id="66881"/>
    <lineage>
        <taxon>Bacteria</taxon>
        <taxon>Bacillati</taxon>
        <taxon>Actinomycetota</taxon>
        <taxon>Actinomycetes</taxon>
        <taxon>Kitasatosporales</taxon>
        <taxon>Streptomycetaceae</taxon>
        <taxon>Streptomyces</taxon>
    </lineage>
</organism>
<feature type="transmembrane region" description="Helical" evidence="7">
    <location>
        <begin position="50"/>
        <end position="70"/>
    </location>
</feature>
<keyword evidence="9" id="KW-1185">Reference proteome</keyword>
<feature type="transmembrane region" description="Helical" evidence="7">
    <location>
        <begin position="298"/>
        <end position="316"/>
    </location>
</feature>
<feature type="transmembrane region" description="Helical" evidence="7">
    <location>
        <begin position="169"/>
        <end position="187"/>
    </location>
</feature>
<sequence length="442" mass="44244">MRTYRELLRQPEFTPLFLVASVRSAAQTVSGLALGVLVHSATGSPLLTSLAMFGPSLAQLVGATTLLSAADRVPPRAALTGIWLLFAVATAVQAIPGLPVGASFAVLFTLGMFASLGGGVTYGMLHEILPRDGFLIGRSVLNMSNGATQILGFATGGLLVALLSPRVTLLVGAGMYLAAAGIARFGLSRRPARARGRASVTATWRTNGVLWSSKPRRHVYLMLCVPNGLIVGCESLYVPYEPDRAGLLFASAASGMLVGDTLVGRFVPARWRARGGPVLRLLLAAPYLVFFLGPPLGVAVGVVFVASVGFAATLLLQERLLALTPDELSGHALGLHGSAMLAMQGVGAALAGAVAQLVPVGAAMGVMAGLSVLVTLGLERGVRRAPAGEAGAGASGASGASGAGGAGEVSASGPDAGEGPASAPGAGEASASGVRAGEAGPG</sequence>
<reference evidence="8 9" key="1">
    <citation type="submission" date="2024-09" db="EMBL/GenBank/DDBJ databases">
        <authorList>
            <person name="Sun Q."/>
            <person name="Mori K."/>
        </authorList>
    </citation>
    <scope>NUCLEOTIDE SEQUENCE [LARGE SCALE GENOMIC DNA]</scope>
    <source>
        <strain evidence="8 9">JCM 4362</strain>
    </source>
</reference>
<feature type="transmembrane region" description="Helical" evidence="7">
    <location>
        <begin position="246"/>
        <end position="263"/>
    </location>
</feature>
<evidence type="ECO:0000256" key="3">
    <source>
        <dbReference type="ARBA" id="ARBA00022692"/>
    </source>
</evidence>
<gene>
    <name evidence="8" type="ORF">ACFFTU_29235</name>
</gene>
<dbReference type="InterPro" id="IPR011701">
    <property type="entry name" value="MFS"/>
</dbReference>
<evidence type="ECO:0000256" key="6">
    <source>
        <dbReference type="SAM" id="MobiDB-lite"/>
    </source>
</evidence>
<protein>
    <submittedName>
        <fullName evidence="8">MFS transporter</fullName>
    </submittedName>
</protein>
<feature type="transmembrane region" description="Helical" evidence="7">
    <location>
        <begin position="146"/>
        <end position="163"/>
    </location>
</feature>
<dbReference type="SUPFAM" id="SSF103473">
    <property type="entry name" value="MFS general substrate transporter"/>
    <property type="match status" value="1"/>
</dbReference>
<keyword evidence="5 7" id="KW-0472">Membrane</keyword>
<dbReference type="Pfam" id="PF07690">
    <property type="entry name" value="MFS_1"/>
    <property type="match status" value="1"/>
</dbReference>
<feature type="transmembrane region" description="Helical" evidence="7">
    <location>
        <begin position="219"/>
        <end position="240"/>
    </location>
</feature>
<feature type="compositionally biased region" description="Gly residues" evidence="6">
    <location>
        <begin position="390"/>
        <end position="407"/>
    </location>
</feature>
<dbReference type="Gene3D" id="1.20.1250.20">
    <property type="entry name" value="MFS general substrate transporter like domains"/>
    <property type="match status" value="1"/>
</dbReference>
<evidence type="ECO:0000256" key="5">
    <source>
        <dbReference type="ARBA" id="ARBA00023136"/>
    </source>
</evidence>
<proteinExistence type="predicted"/>
<evidence type="ECO:0000256" key="2">
    <source>
        <dbReference type="ARBA" id="ARBA00022475"/>
    </source>
</evidence>
<keyword evidence="2" id="KW-1003">Cell membrane</keyword>
<dbReference type="EMBL" id="JBHMCR010000019">
    <property type="protein sequence ID" value="MFB9524036.1"/>
    <property type="molecule type" value="Genomic_DNA"/>
</dbReference>
<dbReference type="PANTHER" id="PTHR23513">
    <property type="entry name" value="INTEGRAL MEMBRANE EFFLUX PROTEIN-RELATED"/>
    <property type="match status" value="1"/>
</dbReference>
<evidence type="ECO:0000256" key="1">
    <source>
        <dbReference type="ARBA" id="ARBA00004651"/>
    </source>
</evidence>
<evidence type="ECO:0000313" key="8">
    <source>
        <dbReference type="EMBL" id="MFB9524036.1"/>
    </source>
</evidence>
<feature type="transmembrane region" description="Helical" evidence="7">
    <location>
        <begin position="77"/>
        <end position="96"/>
    </location>
</feature>
<evidence type="ECO:0000313" key="9">
    <source>
        <dbReference type="Proteomes" id="UP001589718"/>
    </source>
</evidence>
<feature type="transmembrane region" description="Helical" evidence="7">
    <location>
        <begin position="357"/>
        <end position="378"/>
    </location>
</feature>
<dbReference type="Proteomes" id="UP001589718">
    <property type="component" value="Unassembled WGS sequence"/>
</dbReference>
<feature type="transmembrane region" description="Helical" evidence="7">
    <location>
        <begin position="102"/>
        <end position="125"/>
    </location>
</feature>
<keyword evidence="3 7" id="KW-0812">Transmembrane</keyword>
<feature type="region of interest" description="Disordered" evidence="6">
    <location>
        <begin position="388"/>
        <end position="442"/>
    </location>
</feature>
<feature type="compositionally biased region" description="Low complexity" evidence="6">
    <location>
        <begin position="408"/>
        <end position="433"/>
    </location>
</feature>
<comment type="caution">
    <text evidence="8">The sequence shown here is derived from an EMBL/GenBank/DDBJ whole genome shotgun (WGS) entry which is preliminary data.</text>
</comment>
<evidence type="ECO:0000256" key="4">
    <source>
        <dbReference type="ARBA" id="ARBA00022989"/>
    </source>
</evidence>
<evidence type="ECO:0000256" key="7">
    <source>
        <dbReference type="SAM" id="Phobius"/>
    </source>
</evidence>
<comment type="subcellular location">
    <subcellularLocation>
        <location evidence="1">Cell membrane</location>
        <topology evidence="1">Multi-pass membrane protein</topology>
    </subcellularLocation>
</comment>
<name>A0ABV5PLE0_STRCM</name>